<dbReference type="RefSeq" id="WP_012543510.1">
    <property type="nucleotide sequence ID" value="NC_011295.1"/>
</dbReference>
<feature type="domain" description="Putative amidase" evidence="3">
    <location>
        <begin position="243"/>
        <end position="387"/>
    </location>
</feature>
<evidence type="ECO:0000313" key="4">
    <source>
        <dbReference type="EMBL" id="ACI16858.1"/>
    </source>
</evidence>
<dbReference type="Proteomes" id="UP000001732">
    <property type="component" value="Chromosome"/>
</dbReference>
<sequence>MKTKVVALLCLVVFFLAGCSPAANGNVTSSSSARAEGGKYEGQPPLPETPQQTLERYIINTYKRNYETFYQVDSVSLTFVSENTNKNTYTATVLMKAVKTLKYKTVDELPFIKGALGALGLQSYPYLEEQNQKVELIKQKNKNLSASTLTNVVTYLDRTYDELARYIGKKYDSYMFLYVTASLTASNTLSENNLKVLVEQPQYQRIELKDFKPLSAQTMYDLGKQSMQRVLNGTTIPLKNMYYDPWKVVEYADKYTSNATTVCPGTVIANDKTKWNNEQWPYYDFLCSTDCADFASQALNYAGLPVEPGKWQRLKDAANGWAWTSSSGLRRYLLQQKKVVRSVKSWEIRAGGLMMADQGHTMIVVRNDTIEILTNAHTNDRYHEPVLPQDNWYYLNSW</sequence>
<gene>
    <name evidence="4" type="ordered locus">COPRO5265_1099</name>
</gene>
<feature type="signal peptide" evidence="2">
    <location>
        <begin position="1"/>
        <end position="22"/>
    </location>
</feature>
<protein>
    <recommendedName>
        <fullName evidence="3">Putative amidase domain-containing protein</fullName>
    </recommendedName>
</protein>
<dbReference type="KEGG" id="cpo:COPRO5265_1099"/>
<name>B5Y9G3_COPPD</name>
<dbReference type="OrthoDB" id="9812429at2"/>
<evidence type="ECO:0000256" key="1">
    <source>
        <dbReference type="SAM" id="MobiDB-lite"/>
    </source>
</evidence>
<dbReference type="EMBL" id="CP001145">
    <property type="protein sequence ID" value="ACI16858.1"/>
    <property type="molecule type" value="Genomic_DNA"/>
</dbReference>
<evidence type="ECO:0000256" key="2">
    <source>
        <dbReference type="SAM" id="SignalP"/>
    </source>
</evidence>
<proteinExistence type="predicted"/>
<keyword evidence="5" id="KW-1185">Reference proteome</keyword>
<dbReference type="Pfam" id="PF12671">
    <property type="entry name" value="Amidase_6"/>
    <property type="match status" value="1"/>
</dbReference>
<dbReference type="PROSITE" id="PS51257">
    <property type="entry name" value="PROKAR_LIPOPROTEIN"/>
    <property type="match status" value="1"/>
</dbReference>
<evidence type="ECO:0000313" key="5">
    <source>
        <dbReference type="Proteomes" id="UP000001732"/>
    </source>
</evidence>
<dbReference type="HOGENOM" id="CLU_062213_0_0_9"/>
<evidence type="ECO:0000259" key="3">
    <source>
        <dbReference type="Pfam" id="PF12671"/>
    </source>
</evidence>
<dbReference type="PANTHER" id="PTHR40032:SF1">
    <property type="entry name" value="EXPORTED PROTEIN"/>
    <property type="match status" value="1"/>
</dbReference>
<feature type="region of interest" description="Disordered" evidence="1">
    <location>
        <begin position="28"/>
        <end position="49"/>
    </location>
</feature>
<accession>B5Y9G3</accession>
<dbReference type="eggNOG" id="ENOG5032XIK">
    <property type="taxonomic scope" value="Bacteria"/>
</dbReference>
<dbReference type="AlphaFoldDB" id="B5Y9G3"/>
<organism evidence="4 5">
    <name type="scientific">Coprothermobacter proteolyticus (strain ATCC 35245 / DSM 5265 / OCM 4 / BT)</name>
    <dbReference type="NCBI Taxonomy" id="309798"/>
    <lineage>
        <taxon>Bacteria</taxon>
        <taxon>Pseudomonadati</taxon>
        <taxon>Coprothermobacterota</taxon>
        <taxon>Coprothermobacteria</taxon>
        <taxon>Coprothermobacterales</taxon>
        <taxon>Coprothermobacteraceae</taxon>
        <taxon>Coprothermobacter</taxon>
    </lineage>
</organism>
<keyword evidence="2" id="KW-0732">Signal</keyword>
<dbReference type="InterPro" id="IPR024301">
    <property type="entry name" value="Amidase_6"/>
</dbReference>
<feature type="chain" id="PRO_5002838483" description="Putative amidase domain-containing protein" evidence="2">
    <location>
        <begin position="23"/>
        <end position="398"/>
    </location>
</feature>
<dbReference type="PANTHER" id="PTHR40032">
    <property type="entry name" value="EXPORTED PROTEIN-RELATED"/>
    <property type="match status" value="1"/>
</dbReference>
<reference evidence="4 5" key="2">
    <citation type="journal article" date="2014" name="Genome Announc.">
        <title>Complete Genome Sequence of Coprothermobacter proteolyticus DSM 5265.</title>
        <authorList>
            <person name="Alexiev A."/>
            <person name="Coil D.A."/>
            <person name="Badger J.H."/>
            <person name="Enticknap J."/>
            <person name="Ward N."/>
            <person name="Robb F.T."/>
            <person name="Eisen J.A."/>
        </authorList>
    </citation>
    <scope>NUCLEOTIDE SEQUENCE [LARGE SCALE GENOMIC DNA]</scope>
    <source>
        <strain evidence="5">ATCC 35245 / DSM 5265 / OCM 4 / BT</strain>
    </source>
</reference>
<reference evidence="5" key="1">
    <citation type="submission" date="2008-08" db="EMBL/GenBank/DDBJ databases">
        <title>The complete genome sequence of Coprothermobacter proteolyticus strain ATCC 5245 / DSM 5265 / BT.</title>
        <authorList>
            <person name="Dodson R.J."/>
            <person name="Durkin A.S."/>
            <person name="Wu M."/>
            <person name="Eisen J."/>
            <person name="Sutton G."/>
        </authorList>
    </citation>
    <scope>NUCLEOTIDE SEQUENCE [LARGE SCALE GENOMIC DNA]</scope>
    <source>
        <strain evidence="5">ATCC 35245 / DSM 5265 / OCM 4 / BT</strain>
    </source>
</reference>